<name>A0A931HY49_9HYPH</name>
<organism evidence="1 2">
    <name type="scientific">Methylobrevis albus</name>
    <dbReference type="NCBI Taxonomy" id="2793297"/>
    <lineage>
        <taxon>Bacteria</taxon>
        <taxon>Pseudomonadati</taxon>
        <taxon>Pseudomonadota</taxon>
        <taxon>Alphaproteobacteria</taxon>
        <taxon>Hyphomicrobiales</taxon>
        <taxon>Pleomorphomonadaceae</taxon>
        <taxon>Methylobrevis</taxon>
    </lineage>
</organism>
<keyword evidence="2" id="KW-1185">Reference proteome</keyword>
<dbReference type="RefSeq" id="WP_197309680.1">
    <property type="nucleotide sequence ID" value="NZ_JADZLT010000039.1"/>
</dbReference>
<comment type="caution">
    <text evidence="1">The sequence shown here is derived from an EMBL/GenBank/DDBJ whole genome shotgun (WGS) entry which is preliminary data.</text>
</comment>
<accession>A0A931HY49</accession>
<gene>
    <name evidence="1" type="ORF">I5731_01985</name>
</gene>
<reference evidence="1" key="1">
    <citation type="submission" date="2020-12" db="EMBL/GenBank/DDBJ databases">
        <title>Methylobrevis albus sp. nov., isolated from fresh water lack sediment.</title>
        <authorList>
            <person name="Zou Q."/>
        </authorList>
    </citation>
    <scope>NUCLEOTIDE SEQUENCE</scope>
    <source>
        <strain evidence="1">L22</strain>
    </source>
</reference>
<proteinExistence type="predicted"/>
<dbReference type="InterPro" id="IPR021955">
    <property type="entry name" value="DUF3572"/>
</dbReference>
<sequence length="98" mass="10206">MRNKGHDRLNAADSEAIAIAALGHLAGDSEALGRFLALSGIGPADLRAAAQEPGFLVGVLEFFLEDETRLLAFAANEGLRPTMIAAARFALAAEIDDG</sequence>
<dbReference type="EMBL" id="JADZLT010000039">
    <property type="protein sequence ID" value="MBH0236582.1"/>
    <property type="molecule type" value="Genomic_DNA"/>
</dbReference>
<dbReference type="Proteomes" id="UP000631694">
    <property type="component" value="Unassembled WGS sequence"/>
</dbReference>
<dbReference type="AlphaFoldDB" id="A0A931HY49"/>
<dbReference type="Pfam" id="PF12096">
    <property type="entry name" value="DUF3572"/>
    <property type="match status" value="1"/>
</dbReference>
<protein>
    <submittedName>
        <fullName evidence="1">DUF3572 domain-containing protein</fullName>
    </submittedName>
</protein>
<evidence type="ECO:0000313" key="1">
    <source>
        <dbReference type="EMBL" id="MBH0236582.1"/>
    </source>
</evidence>
<evidence type="ECO:0000313" key="2">
    <source>
        <dbReference type="Proteomes" id="UP000631694"/>
    </source>
</evidence>